<evidence type="ECO:0000313" key="1">
    <source>
        <dbReference type="EMBL" id="EEH50926.1"/>
    </source>
</evidence>
<accession>C1NAD9</accession>
<dbReference type="AlphaFoldDB" id="C1NAD9"/>
<gene>
    <name evidence="1" type="ORF">MICPUCDRAFT_54862</name>
</gene>
<organism evidence="2">
    <name type="scientific">Micromonas pusilla (strain CCMP1545)</name>
    <name type="common">Picoplanktonic green alga</name>
    <dbReference type="NCBI Taxonomy" id="564608"/>
    <lineage>
        <taxon>Eukaryota</taxon>
        <taxon>Viridiplantae</taxon>
        <taxon>Chlorophyta</taxon>
        <taxon>Mamiellophyceae</taxon>
        <taxon>Mamiellales</taxon>
        <taxon>Mamiellaceae</taxon>
        <taxon>Micromonas</taxon>
    </lineage>
</organism>
<name>C1NAD9_MICPC</name>
<proteinExistence type="predicted"/>
<evidence type="ECO:0000313" key="2">
    <source>
        <dbReference type="Proteomes" id="UP000001876"/>
    </source>
</evidence>
<dbReference type="EMBL" id="GG663753">
    <property type="protein sequence ID" value="EEH50926.1"/>
    <property type="molecule type" value="Genomic_DNA"/>
</dbReference>
<dbReference type="RefSeq" id="XP_003064946.1">
    <property type="nucleotide sequence ID" value="XM_003064900.1"/>
</dbReference>
<reference evidence="1 2" key="1">
    <citation type="journal article" date="2009" name="Science">
        <title>Green evolution and dynamic adaptations revealed by genomes of the marine picoeukaryotes Micromonas.</title>
        <authorList>
            <person name="Worden A.Z."/>
            <person name="Lee J.H."/>
            <person name="Mock T."/>
            <person name="Rouze P."/>
            <person name="Simmons M.P."/>
            <person name="Aerts A.L."/>
            <person name="Allen A.E."/>
            <person name="Cuvelier M.L."/>
            <person name="Derelle E."/>
            <person name="Everett M.V."/>
            <person name="Foulon E."/>
            <person name="Grimwood J."/>
            <person name="Gundlach H."/>
            <person name="Henrissat B."/>
            <person name="Napoli C."/>
            <person name="McDonald S.M."/>
            <person name="Parker M.S."/>
            <person name="Rombauts S."/>
            <person name="Salamov A."/>
            <person name="Von Dassow P."/>
            <person name="Badger J.H."/>
            <person name="Coutinho P.M."/>
            <person name="Demir E."/>
            <person name="Dubchak I."/>
            <person name="Gentemann C."/>
            <person name="Eikrem W."/>
            <person name="Gready J.E."/>
            <person name="John U."/>
            <person name="Lanier W."/>
            <person name="Lindquist E.A."/>
            <person name="Lucas S."/>
            <person name="Mayer K.F."/>
            <person name="Moreau H."/>
            <person name="Not F."/>
            <person name="Otillar R."/>
            <person name="Panaud O."/>
            <person name="Pangilinan J."/>
            <person name="Paulsen I."/>
            <person name="Piegu B."/>
            <person name="Poliakov A."/>
            <person name="Robbens S."/>
            <person name="Schmutz J."/>
            <person name="Toulza E."/>
            <person name="Wyss T."/>
            <person name="Zelensky A."/>
            <person name="Zhou K."/>
            <person name="Armbrust E.V."/>
            <person name="Bhattacharya D."/>
            <person name="Goodenough U.W."/>
            <person name="Van de Peer Y."/>
            <person name="Grigoriev I.V."/>
        </authorList>
    </citation>
    <scope>NUCLEOTIDE SEQUENCE [LARGE SCALE GENOMIC DNA]</scope>
    <source>
        <strain evidence="1 2">CCMP1545</strain>
    </source>
</reference>
<dbReference type="GeneID" id="9690329"/>
<keyword evidence="2" id="KW-1185">Reference proteome</keyword>
<sequence length="114" mass="12043">MEAYMIAIRVKGEALHRESGAGTRAEPRAGSDEGLLHQIQLMLDNLAATPASEGGGGGNASAIESLTQHDHQGHTTQSQQLLVQLLRGVRPAYSYSFVTSTHFFSRAELPAGGG</sequence>
<dbReference type="KEGG" id="mpp:MICPUCDRAFT_54862"/>
<protein>
    <submittedName>
        <fullName evidence="1">Predicted protein</fullName>
    </submittedName>
</protein>
<dbReference type="Proteomes" id="UP000001876">
    <property type="component" value="Unassembled WGS sequence"/>
</dbReference>